<evidence type="ECO:0000313" key="4">
    <source>
        <dbReference type="Proteomes" id="UP001150062"/>
    </source>
</evidence>
<dbReference type="InterPro" id="IPR039776">
    <property type="entry name" value="Pds5"/>
</dbReference>
<comment type="caution">
    <text evidence="3">The sequence shown here is derived from an EMBL/GenBank/DDBJ whole genome shotgun (WGS) entry which is preliminary data.</text>
</comment>
<dbReference type="Proteomes" id="UP001150062">
    <property type="component" value="Unassembled WGS sequence"/>
</dbReference>
<accession>A0ABQ8XTU5</accession>
<dbReference type="EMBL" id="JAOAOG010000269">
    <property type="protein sequence ID" value="KAJ6234764.1"/>
    <property type="molecule type" value="Genomic_DNA"/>
</dbReference>
<evidence type="ECO:0000256" key="1">
    <source>
        <dbReference type="ARBA" id="ARBA00004123"/>
    </source>
</evidence>
<comment type="subcellular location">
    <subcellularLocation>
        <location evidence="1">Nucleus</location>
    </subcellularLocation>
</comment>
<evidence type="ECO:0000313" key="3">
    <source>
        <dbReference type="EMBL" id="KAJ6234764.1"/>
    </source>
</evidence>
<organism evidence="3 4">
    <name type="scientific">Anaeramoeba flamelloides</name>
    <dbReference type="NCBI Taxonomy" id="1746091"/>
    <lineage>
        <taxon>Eukaryota</taxon>
        <taxon>Metamonada</taxon>
        <taxon>Anaeramoebidae</taxon>
        <taxon>Anaeramoeba</taxon>
    </lineage>
</organism>
<proteinExistence type="predicted"/>
<name>A0ABQ8XTU5_9EUKA</name>
<gene>
    <name evidence="3" type="ORF">M0813_29357</name>
</gene>
<sequence>MKDFLCNLEQGIETGPLIPLSRKLIDPKLVDHSNNLIPMILSCCLTDLLRIFAPEPRYGNNELLDIFNLFIKQLKKMDRTNSELFPFCFYLLEKLALVKIFVKLVDLEEEELLVKLFKTLYRVYNQEK</sequence>
<dbReference type="PANTHER" id="PTHR12663:SF0">
    <property type="entry name" value="PRECOCIOUS DISSOCIATION OF SISTERS 5, ISOFORM A"/>
    <property type="match status" value="1"/>
</dbReference>
<dbReference type="PANTHER" id="PTHR12663">
    <property type="entry name" value="ANDROGEN INDUCED INHIBITOR OF PROLIFERATION AS3 / PDS5-RELATED"/>
    <property type="match status" value="1"/>
</dbReference>
<keyword evidence="2" id="KW-0539">Nucleus</keyword>
<protein>
    <submittedName>
        <fullName evidence="3">Precocious dissociation of sisters 5</fullName>
    </submittedName>
</protein>
<reference evidence="3" key="1">
    <citation type="submission" date="2022-08" db="EMBL/GenBank/DDBJ databases">
        <title>Novel sulfate-reducing endosymbionts in the free-living metamonad Anaeramoeba.</title>
        <authorList>
            <person name="Jerlstrom-Hultqvist J."/>
            <person name="Cepicka I."/>
            <person name="Gallot-Lavallee L."/>
            <person name="Salas-Leiva D."/>
            <person name="Curtis B.A."/>
            <person name="Zahonova K."/>
            <person name="Pipaliya S."/>
            <person name="Dacks J."/>
            <person name="Roger A.J."/>
        </authorList>
    </citation>
    <scope>NUCLEOTIDE SEQUENCE</scope>
    <source>
        <strain evidence="3">Schooner1</strain>
    </source>
</reference>
<keyword evidence="4" id="KW-1185">Reference proteome</keyword>
<evidence type="ECO:0000256" key="2">
    <source>
        <dbReference type="ARBA" id="ARBA00023242"/>
    </source>
</evidence>
<dbReference type="Pfam" id="PF20168">
    <property type="entry name" value="PDS5"/>
    <property type="match status" value="1"/>
</dbReference>